<dbReference type="GO" id="GO:0033103">
    <property type="term" value="P:protein secretion by the type VI secretion system"/>
    <property type="evidence" value="ECO:0007669"/>
    <property type="project" value="InterPro"/>
</dbReference>
<evidence type="ECO:0000313" key="2">
    <source>
        <dbReference type="EMBL" id="SFP95125.1"/>
    </source>
</evidence>
<dbReference type="GO" id="GO:0033104">
    <property type="term" value="C:type VI protein secretion system complex"/>
    <property type="evidence" value="ECO:0007669"/>
    <property type="project" value="InterPro"/>
</dbReference>
<feature type="coiled-coil region" evidence="1">
    <location>
        <begin position="95"/>
        <end position="125"/>
    </location>
</feature>
<gene>
    <name evidence="2" type="ORF">SAMN05444277_103320</name>
</gene>
<name>A0A1I5UIR2_9BACT</name>
<accession>A0A1I5UIR2</accession>
<dbReference type="RefSeq" id="WP_090657057.1">
    <property type="nucleotide sequence ID" value="NZ_FOXQ01000003.1"/>
</dbReference>
<dbReference type="AlphaFoldDB" id="A0A1I5UIR2"/>
<dbReference type="Pfam" id="PF17541">
    <property type="entry name" value="TssC"/>
    <property type="match status" value="1"/>
</dbReference>
<dbReference type="STRING" id="1465490.SAMN05444277_103320"/>
<keyword evidence="1" id="KW-0175">Coiled coil</keyword>
<evidence type="ECO:0000256" key="1">
    <source>
        <dbReference type="SAM" id="Coils"/>
    </source>
</evidence>
<dbReference type="OrthoDB" id="1408613at2"/>
<evidence type="ECO:0008006" key="4">
    <source>
        <dbReference type="Google" id="ProtNLM"/>
    </source>
</evidence>
<organism evidence="2 3">
    <name type="scientific">Parafilimonas terrae</name>
    <dbReference type="NCBI Taxonomy" id="1465490"/>
    <lineage>
        <taxon>Bacteria</taxon>
        <taxon>Pseudomonadati</taxon>
        <taxon>Bacteroidota</taxon>
        <taxon>Chitinophagia</taxon>
        <taxon>Chitinophagales</taxon>
        <taxon>Chitinophagaceae</taxon>
        <taxon>Parafilimonas</taxon>
    </lineage>
</organism>
<proteinExistence type="predicted"/>
<keyword evidence="3" id="KW-1185">Reference proteome</keyword>
<reference evidence="2 3" key="1">
    <citation type="submission" date="2016-10" db="EMBL/GenBank/DDBJ databases">
        <authorList>
            <person name="de Groot N.N."/>
        </authorList>
    </citation>
    <scope>NUCLEOTIDE SEQUENCE [LARGE SCALE GENOMIC DNA]</scope>
    <source>
        <strain evidence="2 3">DSM 28286</strain>
    </source>
</reference>
<evidence type="ECO:0000313" key="3">
    <source>
        <dbReference type="Proteomes" id="UP000199031"/>
    </source>
</evidence>
<dbReference type="Proteomes" id="UP000199031">
    <property type="component" value="Unassembled WGS sequence"/>
</dbReference>
<sequence length="457" mass="52168">MSTELKDESVLQYKEGEKQAIAEMPSLQTSLNTLVRSGGYDFLEAVVDGADNMNPVRKAKRNIFLTDTSKKQQRAELKKKMQLWIDLLTENNSVAAMAEKSIEKAENAEKLLKQNLKKVLDASREMEQSYRSVHLFYKNTESPKLKNVVLMNAAMEQLTDLDEPRFIEYIAEELKQKFDRLDLRQNYSLLVVPGYLKSATVVDKWAKMAYNNKVMLVTDFENIETPDDVLDMFTDANLTSGDPHKANVMMTCNYIVGRGKKTDVGEEEDVYVPGSAALAGKMYCTKLSQPVAGKTYGSIDEVDTVRFDQKKAEISELENVGLVPLVGEWGKVMPFSAKTLFTGDNLGMQTYSVVRVFDFIAKVLSDFLNRRAFELWNVKMEKNLRSQIVKFLDGIQGPDKLIEKFQIIRFERDEEHKDHIFLDIHITPFFPAKSFLVKLDGYKGDDGEEWKASFKQQ</sequence>
<dbReference type="InterPro" id="IPR035576">
    <property type="entry name" value="T6SS_TssC"/>
</dbReference>
<protein>
    <recommendedName>
        <fullName evidence="4">Type VI secretion system contractile sheath protein TssC</fullName>
    </recommendedName>
</protein>
<dbReference type="EMBL" id="FOXQ01000003">
    <property type="protein sequence ID" value="SFP95125.1"/>
    <property type="molecule type" value="Genomic_DNA"/>
</dbReference>